<comment type="similarity">
    <text evidence="6">Belongs to the acetyltransferase family. OlsB subfamily.</text>
</comment>
<keyword evidence="2" id="KW-0444">Lipid biosynthesis</keyword>
<dbReference type="InterPro" id="IPR052351">
    <property type="entry name" value="Ornithine_N-alpha-AT"/>
</dbReference>
<keyword evidence="4" id="KW-0443">Lipid metabolism</keyword>
<evidence type="ECO:0000256" key="4">
    <source>
        <dbReference type="ARBA" id="ARBA00023098"/>
    </source>
</evidence>
<reference evidence="11 12" key="1">
    <citation type="submission" date="2019-03" db="EMBL/GenBank/DDBJ databases">
        <title>Metabolic reconstructions from genomes of highly enriched 'Candidatus Accumulibacter' and 'Candidatus Competibacter' bioreactor populations.</title>
        <authorList>
            <person name="Annavajhala M.K."/>
            <person name="Welles L."/>
            <person name="Abbas B."/>
            <person name="Sorokin D."/>
            <person name="Park H."/>
            <person name="Van Loosdrecht M."/>
            <person name="Chandran K."/>
        </authorList>
    </citation>
    <scope>NUCLEOTIDE SEQUENCE [LARGE SCALE GENOMIC DNA]</scope>
    <source>
        <strain evidence="11 12">SBR_S</strain>
    </source>
</reference>
<keyword evidence="5" id="KW-0012">Acyltransferase</keyword>
<dbReference type="SUPFAM" id="SSF55729">
    <property type="entry name" value="Acyl-CoA N-acyltransferases (Nat)"/>
    <property type="match status" value="1"/>
</dbReference>
<dbReference type="EMBL" id="SPMY01000017">
    <property type="protein sequence ID" value="NMQ27326.1"/>
    <property type="molecule type" value="Genomic_DNA"/>
</dbReference>
<comment type="caution">
    <text evidence="11">The sequence shown here is derived from an EMBL/GenBank/DDBJ whole genome shotgun (WGS) entry which is preliminary data.</text>
</comment>
<accession>A0ABX1TSV1</accession>
<evidence type="ECO:0000256" key="2">
    <source>
        <dbReference type="ARBA" id="ARBA00022516"/>
    </source>
</evidence>
<comment type="function">
    <text evidence="9">Catalyzes the first step in the biosynthesis of ornithine lipids, which are phosphorus-free membrane lipids. Catalyzes the 3-hydroxyacyl-acyl carrier protein-dependent acylation of ornithine to form lyso-ornithine lipid (LOL).</text>
</comment>
<organism evidence="11 12">
    <name type="scientific">Candidatus Accumulibacter phosphatis</name>
    <dbReference type="NCBI Taxonomy" id="327160"/>
    <lineage>
        <taxon>Bacteria</taxon>
        <taxon>Pseudomonadati</taxon>
        <taxon>Pseudomonadota</taxon>
        <taxon>Betaproteobacteria</taxon>
        <taxon>Candidatus Accumulibacter</taxon>
    </lineage>
</organism>
<name>A0ABX1TSV1_9PROT</name>
<dbReference type="Pfam" id="PF13444">
    <property type="entry name" value="Acetyltransf_5"/>
    <property type="match status" value="1"/>
</dbReference>
<evidence type="ECO:0000256" key="1">
    <source>
        <dbReference type="ARBA" id="ARBA00005189"/>
    </source>
</evidence>
<evidence type="ECO:0000313" key="12">
    <source>
        <dbReference type="Proteomes" id="UP000749010"/>
    </source>
</evidence>
<keyword evidence="3" id="KW-0808">Transferase</keyword>
<dbReference type="InterPro" id="IPR016181">
    <property type="entry name" value="Acyl_CoA_acyltransferase"/>
</dbReference>
<evidence type="ECO:0000256" key="7">
    <source>
        <dbReference type="ARBA" id="ARBA00039058"/>
    </source>
</evidence>
<dbReference type="PANTHER" id="PTHR37323:SF1">
    <property type="entry name" value="L-ORNITHINE N(ALPHA)-ACYLTRANSFERASE"/>
    <property type="match status" value="1"/>
</dbReference>
<dbReference type="Proteomes" id="UP000749010">
    <property type="component" value="Unassembled WGS sequence"/>
</dbReference>
<evidence type="ECO:0000256" key="6">
    <source>
        <dbReference type="ARBA" id="ARBA00038095"/>
    </source>
</evidence>
<evidence type="ECO:0000256" key="3">
    <source>
        <dbReference type="ARBA" id="ARBA00022679"/>
    </source>
</evidence>
<comment type="pathway">
    <text evidence="1">Lipid metabolism.</text>
</comment>
<protein>
    <recommendedName>
        <fullName evidence="8">L-ornithine N(alpha)-acyltransferase</fullName>
        <ecNumber evidence="7">2.3.2.30</ecNumber>
    </recommendedName>
</protein>
<keyword evidence="12" id="KW-1185">Reference proteome</keyword>
<evidence type="ECO:0000256" key="9">
    <source>
        <dbReference type="ARBA" id="ARBA00045724"/>
    </source>
</evidence>
<evidence type="ECO:0000256" key="8">
    <source>
        <dbReference type="ARBA" id="ARBA00039866"/>
    </source>
</evidence>
<evidence type="ECO:0000313" key="11">
    <source>
        <dbReference type="EMBL" id="NMQ27326.1"/>
    </source>
</evidence>
<dbReference type="PANTHER" id="PTHR37323">
    <property type="entry name" value="GCN5-RELATED N-ACETYLTRANSFERASE"/>
    <property type="match status" value="1"/>
</dbReference>
<evidence type="ECO:0000256" key="10">
    <source>
        <dbReference type="ARBA" id="ARBA00047785"/>
    </source>
</evidence>
<comment type="catalytic activity">
    <reaction evidence="10">
        <text>a (3R)-hydroxyacyl-[ACP] + L-ornithine = a lyso-ornithine lipid + holo-[ACP] + H(+)</text>
        <dbReference type="Rhea" id="RHEA:20633"/>
        <dbReference type="Rhea" id="RHEA-COMP:9685"/>
        <dbReference type="Rhea" id="RHEA-COMP:9945"/>
        <dbReference type="ChEBI" id="CHEBI:15378"/>
        <dbReference type="ChEBI" id="CHEBI:46911"/>
        <dbReference type="ChEBI" id="CHEBI:64479"/>
        <dbReference type="ChEBI" id="CHEBI:78827"/>
        <dbReference type="ChEBI" id="CHEBI:138482"/>
        <dbReference type="EC" id="2.3.2.30"/>
    </reaction>
    <physiologicalReaction direction="left-to-right" evidence="10">
        <dbReference type="Rhea" id="RHEA:20634"/>
    </physiologicalReaction>
</comment>
<sequence length="251" mass="28922">MDQELRERPRTTPANDYPDYCVSLAQGTDEVRETQRLRYQVLARELDARVRGRIPGHDSDFYDPYCRHLMAREEASNTLDGSLRFLSAGAAKRVDSYHGENVFDIHRLRKLLPRMAEVGRCCIHPDYRSGKVSSLLWESLIDHPLIHDQQILIGCVSIGITDGGEHAASLFRQFRPQQVAPIDDRVFPLHRLPVEELANPRALVMPPLLEDYLRVGAWVCGEPAWNPDFNTADLMLMLPLSRFTRRHDRRR</sequence>
<proteinExistence type="inferred from homology"/>
<dbReference type="EC" id="2.3.2.30" evidence="7"/>
<evidence type="ECO:0000256" key="5">
    <source>
        <dbReference type="ARBA" id="ARBA00023315"/>
    </source>
</evidence>
<dbReference type="Gene3D" id="3.40.630.30">
    <property type="match status" value="1"/>
</dbReference>
<gene>
    <name evidence="11" type="ORF">E4Q23_05885</name>
</gene>
<dbReference type="RefSeq" id="WP_169065781.1">
    <property type="nucleotide sequence ID" value="NZ_SPMY01000017.1"/>
</dbReference>